<dbReference type="PANTHER" id="PTHR11177">
    <property type="entry name" value="CHITINASE"/>
    <property type="match status" value="1"/>
</dbReference>
<proteinExistence type="predicted"/>
<dbReference type="Proteomes" id="UP000792457">
    <property type="component" value="Unassembled WGS sequence"/>
</dbReference>
<evidence type="ECO:0000259" key="2">
    <source>
        <dbReference type="PROSITE" id="PS51910"/>
    </source>
</evidence>
<dbReference type="InterPro" id="IPR017853">
    <property type="entry name" value="GH"/>
</dbReference>
<dbReference type="InterPro" id="IPR001223">
    <property type="entry name" value="Glyco_hydro18_cat"/>
</dbReference>
<reference evidence="3" key="2">
    <citation type="submission" date="2017-10" db="EMBL/GenBank/DDBJ databases">
        <title>Ladona fulva Genome sequencing and assembly.</title>
        <authorList>
            <person name="Murali S."/>
            <person name="Richards S."/>
            <person name="Bandaranaike D."/>
            <person name="Bellair M."/>
            <person name="Blankenburg K."/>
            <person name="Chao H."/>
            <person name="Dinh H."/>
            <person name="Doddapaneni H."/>
            <person name="Dugan-Rocha S."/>
            <person name="Elkadiri S."/>
            <person name="Gnanaolivu R."/>
            <person name="Hernandez B."/>
            <person name="Skinner E."/>
            <person name="Javaid M."/>
            <person name="Lee S."/>
            <person name="Li M."/>
            <person name="Ming W."/>
            <person name="Munidasa M."/>
            <person name="Muniz J."/>
            <person name="Nguyen L."/>
            <person name="Hughes D."/>
            <person name="Osuji N."/>
            <person name="Pu L.-L."/>
            <person name="Puazo M."/>
            <person name="Qu C."/>
            <person name="Quiroz J."/>
            <person name="Raj R."/>
            <person name="Weissenberger G."/>
            <person name="Xin Y."/>
            <person name="Zou X."/>
            <person name="Han Y."/>
            <person name="Worley K."/>
            <person name="Muzny D."/>
            <person name="Gibbs R."/>
        </authorList>
    </citation>
    <scope>NUCLEOTIDE SEQUENCE</scope>
    <source>
        <strain evidence="3">Sampled in the wild</strain>
    </source>
</reference>
<dbReference type="OrthoDB" id="10066324at2759"/>
<name>A0A8K0P3H8_LADFU</name>
<dbReference type="GO" id="GO:0004568">
    <property type="term" value="F:chitinase activity"/>
    <property type="evidence" value="ECO:0007669"/>
    <property type="project" value="TreeGrafter"/>
</dbReference>
<dbReference type="InterPro" id="IPR050314">
    <property type="entry name" value="Glycosyl_Hydrlase_18"/>
</dbReference>
<dbReference type="SUPFAM" id="SSF51445">
    <property type="entry name" value="(Trans)glycosidases"/>
    <property type="match status" value="1"/>
</dbReference>
<dbReference type="Gene3D" id="3.10.50.10">
    <property type="match status" value="1"/>
</dbReference>
<protein>
    <recommendedName>
        <fullName evidence="2">GH18 domain-containing protein</fullName>
    </recommendedName>
</protein>
<feature type="signal peptide" evidence="1">
    <location>
        <begin position="1"/>
        <end position="18"/>
    </location>
</feature>
<evidence type="ECO:0000313" key="3">
    <source>
        <dbReference type="EMBL" id="KAG8234515.1"/>
    </source>
</evidence>
<keyword evidence="4" id="KW-1185">Reference proteome</keyword>
<organism evidence="3 4">
    <name type="scientific">Ladona fulva</name>
    <name type="common">Scarce chaser dragonfly</name>
    <name type="synonym">Libellula fulva</name>
    <dbReference type="NCBI Taxonomy" id="123851"/>
    <lineage>
        <taxon>Eukaryota</taxon>
        <taxon>Metazoa</taxon>
        <taxon>Ecdysozoa</taxon>
        <taxon>Arthropoda</taxon>
        <taxon>Hexapoda</taxon>
        <taxon>Insecta</taxon>
        <taxon>Pterygota</taxon>
        <taxon>Palaeoptera</taxon>
        <taxon>Odonata</taxon>
        <taxon>Epiprocta</taxon>
        <taxon>Anisoptera</taxon>
        <taxon>Libelluloidea</taxon>
        <taxon>Libellulidae</taxon>
        <taxon>Ladona</taxon>
    </lineage>
</organism>
<dbReference type="AlphaFoldDB" id="A0A8K0P3H8"/>
<gene>
    <name evidence="3" type="ORF">J437_LFUL014765</name>
</gene>
<dbReference type="Gene3D" id="3.20.20.80">
    <property type="entry name" value="Glycosidases"/>
    <property type="match status" value="1"/>
</dbReference>
<reference evidence="3" key="1">
    <citation type="submission" date="2013-04" db="EMBL/GenBank/DDBJ databases">
        <authorList>
            <person name="Qu J."/>
            <person name="Murali S.C."/>
            <person name="Bandaranaike D."/>
            <person name="Bellair M."/>
            <person name="Blankenburg K."/>
            <person name="Chao H."/>
            <person name="Dinh H."/>
            <person name="Doddapaneni H."/>
            <person name="Downs B."/>
            <person name="Dugan-Rocha S."/>
            <person name="Elkadiri S."/>
            <person name="Gnanaolivu R.D."/>
            <person name="Hernandez B."/>
            <person name="Javaid M."/>
            <person name="Jayaseelan J.C."/>
            <person name="Lee S."/>
            <person name="Li M."/>
            <person name="Ming W."/>
            <person name="Munidasa M."/>
            <person name="Muniz J."/>
            <person name="Nguyen L."/>
            <person name="Ongeri F."/>
            <person name="Osuji N."/>
            <person name="Pu L.-L."/>
            <person name="Puazo M."/>
            <person name="Qu C."/>
            <person name="Quiroz J."/>
            <person name="Raj R."/>
            <person name="Weissenberger G."/>
            <person name="Xin Y."/>
            <person name="Zou X."/>
            <person name="Han Y."/>
            <person name="Richards S."/>
            <person name="Worley K."/>
            <person name="Muzny D."/>
            <person name="Gibbs R."/>
        </authorList>
    </citation>
    <scope>NUCLEOTIDE SEQUENCE</scope>
    <source>
        <strain evidence="3">Sampled in the wild</strain>
    </source>
</reference>
<accession>A0A8K0P3H8</accession>
<dbReference type="InterPro" id="IPR011583">
    <property type="entry name" value="Chitinase_II/V-like_cat"/>
</dbReference>
<dbReference type="PANTHER" id="PTHR11177:SF399">
    <property type="entry name" value="CHITINASE 6, ISOFORM C"/>
    <property type="match status" value="1"/>
</dbReference>
<comment type="caution">
    <text evidence="3">The sequence shown here is derived from an EMBL/GenBank/DDBJ whole genome shotgun (WGS) entry which is preliminary data.</text>
</comment>
<dbReference type="Pfam" id="PF00704">
    <property type="entry name" value="Glyco_hydro_18"/>
    <property type="match status" value="1"/>
</dbReference>
<evidence type="ECO:0000313" key="4">
    <source>
        <dbReference type="Proteomes" id="UP000792457"/>
    </source>
</evidence>
<dbReference type="GO" id="GO:0005576">
    <property type="term" value="C:extracellular region"/>
    <property type="evidence" value="ECO:0007669"/>
    <property type="project" value="TreeGrafter"/>
</dbReference>
<dbReference type="InterPro" id="IPR029070">
    <property type="entry name" value="Chitinase_insertion_sf"/>
</dbReference>
<dbReference type="GO" id="GO:0008061">
    <property type="term" value="F:chitin binding"/>
    <property type="evidence" value="ECO:0007669"/>
    <property type="project" value="InterPro"/>
</dbReference>
<evidence type="ECO:0000256" key="1">
    <source>
        <dbReference type="SAM" id="SignalP"/>
    </source>
</evidence>
<sequence>MNAITAAAILQLLLVVGGSRVPGEGKRVGCYYFGATTERHGTLYPEDIDASICTHLFYVHGAINNETQEIYLKPPMRYTETGGDGFVPRLVTLKAVNPDLKLILHIINRHDEWLSQEPSKRSKMIQSGVKWLNESGFDGLDFDSPLELEDSMKNEFDKYGFSVTTSLNVATEASDETVRKIARCSDSIALVTHYHEREFHRIAPLSMIKSNVDRYIEKGLSPSRILIIVPVFGAIFTIEDQGDTKEGARVYKPGNEDQEIMDGLGIRNRELLSKLNDSSLGWTIHRDNETKEPYAFTTTGLWTSYEDTTSMEYKARYVLEKGLGGINIVALEFDDDERIREGKFPLTRAIYNTFSRENKSADSGN</sequence>
<dbReference type="SMART" id="SM00636">
    <property type="entry name" value="Glyco_18"/>
    <property type="match status" value="1"/>
</dbReference>
<dbReference type="GO" id="GO:0006032">
    <property type="term" value="P:chitin catabolic process"/>
    <property type="evidence" value="ECO:0007669"/>
    <property type="project" value="TreeGrafter"/>
</dbReference>
<feature type="chain" id="PRO_5035433289" description="GH18 domain-containing protein" evidence="1">
    <location>
        <begin position="19"/>
        <end position="365"/>
    </location>
</feature>
<keyword evidence="1" id="KW-0732">Signal</keyword>
<dbReference type="PROSITE" id="PS51910">
    <property type="entry name" value="GH18_2"/>
    <property type="match status" value="1"/>
</dbReference>
<dbReference type="GO" id="GO:0005975">
    <property type="term" value="P:carbohydrate metabolic process"/>
    <property type="evidence" value="ECO:0007669"/>
    <property type="project" value="InterPro"/>
</dbReference>
<dbReference type="EMBL" id="KZ308821">
    <property type="protein sequence ID" value="KAG8234515.1"/>
    <property type="molecule type" value="Genomic_DNA"/>
</dbReference>
<feature type="domain" description="GH18" evidence="2">
    <location>
        <begin position="26"/>
        <end position="357"/>
    </location>
</feature>